<name>A0ABY4WQ23_9BACL</name>
<keyword evidence="7" id="KW-0812">Transmembrane</keyword>
<evidence type="ECO:0000256" key="5">
    <source>
        <dbReference type="ARBA" id="ARBA00022975"/>
    </source>
</evidence>
<organism evidence="9 10">
    <name type="scientific">Brevibacillus ruminantium</name>
    <dbReference type="NCBI Taxonomy" id="2950604"/>
    <lineage>
        <taxon>Bacteria</taxon>
        <taxon>Bacillati</taxon>
        <taxon>Bacillota</taxon>
        <taxon>Bacilli</taxon>
        <taxon>Bacillales</taxon>
        <taxon>Paenibacillaceae</taxon>
        <taxon>Brevibacillus</taxon>
    </lineage>
</organism>
<dbReference type="EMBL" id="CP098755">
    <property type="protein sequence ID" value="USG67504.1"/>
    <property type="molecule type" value="Genomic_DNA"/>
</dbReference>
<evidence type="ECO:0000256" key="4">
    <source>
        <dbReference type="ARBA" id="ARBA00022643"/>
    </source>
</evidence>
<feature type="transmembrane region" description="Helical" evidence="7">
    <location>
        <begin position="515"/>
        <end position="540"/>
    </location>
</feature>
<keyword evidence="7" id="KW-1133">Transmembrane helix</keyword>
<keyword evidence="7" id="KW-0472">Membrane</keyword>
<feature type="transmembrane region" description="Helical" evidence="7">
    <location>
        <begin position="637"/>
        <end position="656"/>
    </location>
</feature>
<dbReference type="SUPFAM" id="SSF51395">
    <property type="entry name" value="FMN-linked oxidoreductases"/>
    <property type="match status" value="1"/>
</dbReference>
<evidence type="ECO:0000313" key="9">
    <source>
        <dbReference type="EMBL" id="USG67504.1"/>
    </source>
</evidence>
<keyword evidence="10" id="KW-1185">Reference proteome</keyword>
<feature type="transmembrane region" description="Helical" evidence="7">
    <location>
        <begin position="476"/>
        <end position="494"/>
    </location>
</feature>
<protein>
    <submittedName>
        <fullName evidence="9">Dihydroorotate dehydrogenase</fullName>
    </submittedName>
</protein>
<evidence type="ECO:0000256" key="2">
    <source>
        <dbReference type="ARBA" id="ARBA00004725"/>
    </source>
</evidence>
<dbReference type="PANTHER" id="PTHR48109:SF4">
    <property type="entry name" value="DIHYDROOROTATE DEHYDROGENASE (QUINONE), MITOCHONDRIAL"/>
    <property type="match status" value="1"/>
</dbReference>
<evidence type="ECO:0000256" key="6">
    <source>
        <dbReference type="ARBA" id="ARBA00023002"/>
    </source>
</evidence>
<feature type="transmembrane region" description="Helical" evidence="7">
    <location>
        <begin position="419"/>
        <end position="438"/>
    </location>
</feature>
<dbReference type="Pfam" id="PF01180">
    <property type="entry name" value="DHO_dh"/>
    <property type="match status" value="1"/>
</dbReference>
<comment type="pathway">
    <text evidence="2">Pyrimidine metabolism; UMP biosynthesis via de novo pathway.</text>
</comment>
<dbReference type="Gene3D" id="3.20.20.70">
    <property type="entry name" value="Aldolase class I"/>
    <property type="match status" value="1"/>
</dbReference>
<evidence type="ECO:0000256" key="7">
    <source>
        <dbReference type="SAM" id="Phobius"/>
    </source>
</evidence>
<evidence type="ECO:0000259" key="8">
    <source>
        <dbReference type="Pfam" id="PF01180"/>
    </source>
</evidence>
<dbReference type="Proteomes" id="UP001056500">
    <property type="component" value="Chromosome"/>
</dbReference>
<accession>A0ABY4WQ23</accession>
<evidence type="ECO:0000256" key="3">
    <source>
        <dbReference type="ARBA" id="ARBA00022630"/>
    </source>
</evidence>
<feature type="transmembrane region" description="Helical" evidence="7">
    <location>
        <begin position="450"/>
        <end position="470"/>
    </location>
</feature>
<feature type="domain" description="Dihydroorotate dehydrogenase catalytic" evidence="8">
    <location>
        <begin position="58"/>
        <end position="336"/>
    </location>
</feature>
<dbReference type="RefSeq" id="WP_251874603.1">
    <property type="nucleotide sequence ID" value="NZ_CP098755.1"/>
</dbReference>
<dbReference type="InterPro" id="IPR005720">
    <property type="entry name" value="Dihydroorotate_DH_cat"/>
</dbReference>
<keyword evidence="3" id="KW-0285">Flavoprotein</keyword>
<evidence type="ECO:0000256" key="1">
    <source>
        <dbReference type="ARBA" id="ARBA00001917"/>
    </source>
</evidence>
<proteinExistence type="predicted"/>
<keyword evidence="5" id="KW-0665">Pyrimidine biosynthesis</keyword>
<evidence type="ECO:0000313" key="10">
    <source>
        <dbReference type="Proteomes" id="UP001056500"/>
    </source>
</evidence>
<dbReference type="InterPro" id="IPR013785">
    <property type="entry name" value="Aldolase_TIM"/>
</dbReference>
<comment type="cofactor">
    <cofactor evidence="1">
        <name>FMN</name>
        <dbReference type="ChEBI" id="CHEBI:58210"/>
    </cofactor>
</comment>
<sequence>MPDWSYQTLFRPFLFSLPARVARQLTLNAIGTLAKCPGGPSIIELMGHMKPPAELGREHWGITFSTPVGLGAGLDPDARALSALSQFGFGYVELGPVTRDAIAEAEPILRHVQEASLFYPVPRANTGVKQLIERLKKSKRVDVPLGARLSFQPGSSPQEAALERREMMEMLSPYCQFFTLDTSQQCLHDGWDQAGWREHLALLSHETTVPMLLVLTPGISPEDAECLLESALQAGIAGVLVSGGLPATSSSQSASEDTPNHHLCHGYLTGGPTKEKSIALVQWIRNRYPDMPIIGSGGIIEPADALDFYRAGADFVQLHSGLVFSGPGLPKRINEAVWQNTCPEQIKTEASSTFSLRNSWRWLAGVLLGIGMIAGGALALLVAVTSVVLPYDEAFLGMRADELALANPQILPFMSHDRISLAGTMISIGVLYSLLSGFGLRRHLHWARQTLLASGTIGFLSFFLFIGYGYFDILHAVLALLLLPFFLLSLTQSADKQLTRLPPQVFNDADWRRSLWGQLLFVIIGCGLTGAGLVISLIGITHVFVPQDLAFLCATPELLAAYNDRLIPLIAHDRAGFGGALFSVGIAVLLISLWGFRQGEAWVWWALFLGGLPGFTSGIGIHFAVGYTDFLHLLPAYVGALLFLLALALTYPYFCLPKLRRDTDVR</sequence>
<feature type="transmembrane region" description="Helical" evidence="7">
    <location>
        <begin position="362"/>
        <end position="389"/>
    </location>
</feature>
<reference evidence="9" key="1">
    <citation type="submission" date="2022-06" db="EMBL/GenBank/DDBJ databases">
        <title>Genome sequencing of Brevibacillus sp. BB3-R1.</title>
        <authorList>
            <person name="Heo J."/>
            <person name="Lee D."/>
            <person name="Won M."/>
            <person name="Han B.-H."/>
            <person name="Hong S.-B."/>
            <person name="Kwon S.-W."/>
        </authorList>
    </citation>
    <scope>NUCLEOTIDE SEQUENCE</scope>
    <source>
        <strain evidence="9">BB3-R1</strain>
    </source>
</reference>
<keyword evidence="4" id="KW-0288">FMN</keyword>
<feature type="transmembrane region" description="Helical" evidence="7">
    <location>
        <begin position="575"/>
        <end position="596"/>
    </location>
</feature>
<feature type="transmembrane region" description="Helical" evidence="7">
    <location>
        <begin position="603"/>
        <end position="625"/>
    </location>
</feature>
<dbReference type="InterPro" id="IPR050074">
    <property type="entry name" value="DHO_dehydrogenase"/>
</dbReference>
<dbReference type="PANTHER" id="PTHR48109">
    <property type="entry name" value="DIHYDROOROTATE DEHYDROGENASE (QUINONE), MITOCHONDRIAL-RELATED"/>
    <property type="match status" value="1"/>
</dbReference>
<keyword evidence="6" id="KW-0560">Oxidoreductase</keyword>
<gene>
    <name evidence="9" type="ORF">NDK47_09620</name>
</gene>